<reference evidence="1 2" key="1">
    <citation type="journal article" date="2023" name="ACS Omega">
        <title>Identification of the Neoaspergillic Acid Biosynthesis Gene Cluster by Establishing an In Vitro CRISPR-Ribonucleoprotein Genetic System in Aspergillus melleus.</title>
        <authorList>
            <person name="Yuan B."/>
            <person name="Grau M.F."/>
            <person name="Murata R.M."/>
            <person name="Torok T."/>
            <person name="Venkateswaran K."/>
            <person name="Stajich J.E."/>
            <person name="Wang C.C.C."/>
        </authorList>
    </citation>
    <scope>NUCLEOTIDE SEQUENCE [LARGE SCALE GENOMIC DNA]</scope>
    <source>
        <strain evidence="1 2">IMV 1140</strain>
    </source>
</reference>
<gene>
    <name evidence="1" type="ORF">N8T08_007327</name>
</gene>
<protein>
    <submittedName>
        <fullName evidence="1">Uncharacterized protein</fullName>
    </submittedName>
</protein>
<name>A0ACC3AY28_9EURO</name>
<organism evidence="1 2">
    <name type="scientific">Aspergillus melleus</name>
    <dbReference type="NCBI Taxonomy" id="138277"/>
    <lineage>
        <taxon>Eukaryota</taxon>
        <taxon>Fungi</taxon>
        <taxon>Dikarya</taxon>
        <taxon>Ascomycota</taxon>
        <taxon>Pezizomycotina</taxon>
        <taxon>Eurotiomycetes</taxon>
        <taxon>Eurotiomycetidae</taxon>
        <taxon>Eurotiales</taxon>
        <taxon>Aspergillaceae</taxon>
        <taxon>Aspergillus</taxon>
        <taxon>Aspergillus subgen. Circumdati</taxon>
    </lineage>
</organism>
<dbReference type="EMBL" id="JAOPJF010000046">
    <property type="protein sequence ID" value="KAK1142893.1"/>
    <property type="molecule type" value="Genomic_DNA"/>
</dbReference>
<comment type="caution">
    <text evidence="1">The sequence shown here is derived from an EMBL/GenBank/DDBJ whole genome shotgun (WGS) entry which is preliminary data.</text>
</comment>
<evidence type="ECO:0000313" key="1">
    <source>
        <dbReference type="EMBL" id="KAK1142893.1"/>
    </source>
</evidence>
<accession>A0ACC3AY28</accession>
<keyword evidence="2" id="KW-1185">Reference proteome</keyword>
<sequence length="270" mass="28764">MAKPQHWSWASLVAALHITCIIAATTTHPPWFNGYYVHYAGGNTQTDTISCEKTSSFSTSGSYANCCATKGEECPMPTTCLDHTVYMDNGAYYKCGTSSECATMTVYETYPFGEPFVKNVFCWPNWDANTVYRQLPTFPTATSATTATTSGRTASAGSTVLQATASSTSSSTADSDSDSSKPSNKGWIAGAVVGPVCGVALGLFGVWVGYRKVQKARAMQAEAAMASHAAQAQAQAQGMQSGWFPQEAYGRGVYAQQHVELDSSSVHQKP</sequence>
<proteinExistence type="predicted"/>
<dbReference type="Proteomes" id="UP001177260">
    <property type="component" value="Unassembled WGS sequence"/>
</dbReference>
<evidence type="ECO:0000313" key="2">
    <source>
        <dbReference type="Proteomes" id="UP001177260"/>
    </source>
</evidence>